<dbReference type="GO" id="GO:0009506">
    <property type="term" value="C:plasmodesma"/>
    <property type="evidence" value="ECO:0007669"/>
    <property type="project" value="UniProtKB-ARBA"/>
</dbReference>
<evidence type="ECO:0000256" key="2">
    <source>
        <dbReference type="ARBA" id="ARBA00022475"/>
    </source>
</evidence>
<protein>
    <submittedName>
        <fullName evidence="12">PLASMODESMATA CALLOSE-BINDING protein 3</fullName>
    </submittedName>
</protein>
<evidence type="ECO:0000256" key="3">
    <source>
        <dbReference type="ARBA" id="ARBA00022622"/>
    </source>
</evidence>
<dbReference type="FunFam" id="1.20.58.1040:FF:000001">
    <property type="entry name" value="Glucan endo-1,3-beta-glucosidase 4"/>
    <property type="match status" value="1"/>
</dbReference>
<evidence type="ECO:0000256" key="8">
    <source>
        <dbReference type="ARBA" id="ARBA00023288"/>
    </source>
</evidence>
<keyword evidence="7" id="KW-0325">Glycoprotein</keyword>
<dbReference type="GO" id="GO:0005886">
    <property type="term" value="C:plasma membrane"/>
    <property type="evidence" value="ECO:0007669"/>
    <property type="project" value="UniProtKB-SubCell"/>
</dbReference>
<keyword evidence="5" id="KW-0472">Membrane</keyword>
<gene>
    <name evidence="12" type="ORF">F511_16143</name>
</gene>
<dbReference type="OrthoDB" id="1930814at2759"/>
<keyword evidence="6" id="KW-1015">Disulfide bond</keyword>
<feature type="signal peptide" evidence="10">
    <location>
        <begin position="1"/>
        <end position="20"/>
    </location>
</feature>
<organism evidence="12 13">
    <name type="scientific">Dorcoceras hygrometricum</name>
    <dbReference type="NCBI Taxonomy" id="472368"/>
    <lineage>
        <taxon>Eukaryota</taxon>
        <taxon>Viridiplantae</taxon>
        <taxon>Streptophyta</taxon>
        <taxon>Embryophyta</taxon>
        <taxon>Tracheophyta</taxon>
        <taxon>Spermatophyta</taxon>
        <taxon>Magnoliopsida</taxon>
        <taxon>eudicotyledons</taxon>
        <taxon>Gunneridae</taxon>
        <taxon>Pentapetalae</taxon>
        <taxon>asterids</taxon>
        <taxon>lamiids</taxon>
        <taxon>Lamiales</taxon>
        <taxon>Gesneriaceae</taxon>
        <taxon>Didymocarpoideae</taxon>
        <taxon>Trichosporeae</taxon>
        <taxon>Loxocarpinae</taxon>
        <taxon>Dorcoceras</taxon>
    </lineage>
</organism>
<keyword evidence="8" id="KW-0449">Lipoprotein</keyword>
<evidence type="ECO:0000256" key="9">
    <source>
        <dbReference type="SAM" id="MobiDB-lite"/>
    </source>
</evidence>
<name>A0A2Z7DBA8_9LAMI</name>
<dbReference type="SMART" id="SM00768">
    <property type="entry name" value="X8"/>
    <property type="match status" value="1"/>
</dbReference>
<evidence type="ECO:0000259" key="11">
    <source>
        <dbReference type="SMART" id="SM00768"/>
    </source>
</evidence>
<keyword evidence="2" id="KW-1003">Cell membrane</keyword>
<evidence type="ECO:0000256" key="7">
    <source>
        <dbReference type="ARBA" id="ARBA00023180"/>
    </source>
</evidence>
<evidence type="ECO:0000256" key="1">
    <source>
        <dbReference type="ARBA" id="ARBA00004609"/>
    </source>
</evidence>
<feature type="region of interest" description="Disordered" evidence="9">
    <location>
        <begin position="108"/>
        <end position="155"/>
    </location>
</feature>
<proteinExistence type="predicted"/>
<dbReference type="InterPro" id="IPR044788">
    <property type="entry name" value="X8_dom_prot"/>
</dbReference>
<dbReference type="GO" id="GO:0098552">
    <property type="term" value="C:side of membrane"/>
    <property type="evidence" value="ECO:0007669"/>
    <property type="project" value="UniProtKB-KW"/>
</dbReference>
<dbReference type="PANTHER" id="PTHR31044">
    <property type="entry name" value="BETA-1,3 GLUCANASE"/>
    <property type="match status" value="1"/>
</dbReference>
<accession>A0A2Z7DBA8</accession>
<reference evidence="12 13" key="1">
    <citation type="journal article" date="2015" name="Proc. Natl. Acad. Sci. U.S.A.">
        <title>The resurrection genome of Boea hygrometrica: A blueprint for survival of dehydration.</title>
        <authorList>
            <person name="Xiao L."/>
            <person name="Yang G."/>
            <person name="Zhang L."/>
            <person name="Yang X."/>
            <person name="Zhao S."/>
            <person name="Ji Z."/>
            <person name="Zhou Q."/>
            <person name="Hu M."/>
            <person name="Wang Y."/>
            <person name="Chen M."/>
            <person name="Xu Y."/>
            <person name="Jin H."/>
            <person name="Xiao X."/>
            <person name="Hu G."/>
            <person name="Bao F."/>
            <person name="Hu Y."/>
            <person name="Wan P."/>
            <person name="Li L."/>
            <person name="Deng X."/>
            <person name="Kuang T."/>
            <person name="Xiang C."/>
            <person name="Zhu J.K."/>
            <person name="Oliver M.J."/>
            <person name="He Y."/>
        </authorList>
    </citation>
    <scope>NUCLEOTIDE SEQUENCE [LARGE SCALE GENOMIC DNA]</scope>
    <source>
        <strain evidence="13">cv. XS01</strain>
    </source>
</reference>
<dbReference type="AlphaFoldDB" id="A0A2Z7DBA8"/>
<keyword evidence="3" id="KW-0336">GPI-anchor</keyword>
<dbReference type="EMBL" id="KQ988189">
    <property type="protein sequence ID" value="KZV56544.1"/>
    <property type="molecule type" value="Genomic_DNA"/>
</dbReference>
<dbReference type="Gene3D" id="1.20.58.1040">
    <property type="match status" value="1"/>
</dbReference>
<feature type="compositionally biased region" description="Low complexity" evidence="9">
    <location>
        <begin position="108"/>
        <end position="145"/>
    </location>
</feature>
<feature type="domain" description="X8" evidence="11">
    <location>
        <begin position="21"/>
        <end position="105"/>
    </location>
</feature>
<comment type="subcellular location">
    <subcellularLocation>
        <location evidence="1">Cell membrane</location>
        <topology evidence="1">Lipid-anchor</topology>
        <topology evidence="1">GPI-anchor</topology>
    </subcellularLocation>
</comment>
<evidence type="ECO:0000313" key="13">
    <source>
        <dbReference type="Proteomes" id="UP000250235"/>
    </source>
</evidence>
<keyword evidence="13" id="KW-1185">Reference proteome</keyword>
<dbReference type="PANTHER" id="PTHR31044:SF25">
    <property type="entry name" value="PLASMODESMATA CALLOSE-BINDING PROTEIN 3"/>
    <property type="match status" value="1"/>
</dbReference>
<feature type="compositionally biased region" description="Gly residues" evidence="9">
    <location>
        <begin position="146"/>
        <end position="155"/>
    </location>
</feature>
<evidence type="ECO:0000256" key="6">
    <source>
        <dbReference type="ARBA" id="ARBA00023157"/>
    </source>
</evidence>
<evidence type="ECO:0000256" key="10">
    <source>
        <dbReference type="SAM" id="SignalP"/>
    </source>
</evidence>
<sequence>MAAGLVFAVLILAMADHSSGSWCVCKDGIGDSTLQKTLDYACGAGADCNPTHQNGPCFNPNTVKSHCSYAVNSYFQRNRQDPAACNFTGTATIVNSDPSAAGCAYPSTASSTSTSTPTSPVTTVSGTPSTTTTNGGSPLVTTPTGVLGGPNNGLGPSGINDVSGGGIRLPRNIIFCSSILLAFAGLFVE</sequence>
<dbReference type="InterPro" id="IPR012946">
    <property type="entry name" value="X8"/>
</dbReference>
<keyword evidence="4 10" id="KW-0732">Signal</keyword>
<dbReference type="Pfam" id="PF07983">
    <property type="entry name" value="X8"/>
    <property type="match status" value="1"/>
</dbReference>
<evidence type="ECO:0000313" key="12">
    <source>
        <dbReference type="EMBL" id="KZV56544.1"/>
    </source>
</evidence>
<evidence type="ECO:0000256" key="4">
    <source>
        <dbReference type="ARBA" id="ARBA00022729"/>
    </source>
</evidence>
<dbReference type="Proteomes" id="UP000250235">
    <property type="component" value="Unassembled WGS sequence"/>
</dbReference>
<feature type="chain" id="PRO_5016374475" evidence="10">
    <location>
        <begin position="21"/>
        <end position="189"/>
    </location>
</feature>
<evidence type="ECO:0000256" key="5">
    <source>
        <dbReference type="ARBA" id="ARBA00023136"/>
    </source>
</evidence>